<dbReference type="AlphaFoldDB" id="A0A0L0EUB7"/>
<dbReference type="Proteomes" id="UP000036850">
    <property type="component" value="Unassembled WGS sequence"/>
</dbReference>
<reference evidence="2" key="1">
    <citation type="submission" date="2015-07" db="EMBL/GenBank/DDBJ databases">
        <title>Draft genome sequence of a Pseudoalteromonas rubra strain, OCN096, isolated from Kaneohe Bay, Oahu, Hawaii.</title>
        <authorList>
            <person name="Beurmann S."/>
            <person name="Ushijima B."/>
            <person name="Belcaid M."/>
            <person name="Callahan S.M."/>
            <person name="Aeby G.S."/>
        </authorList>
    </citation>
    <scope>NUCLEOTIDE SEQUENCE [LARGE SCALE GENOMIC DNA]</scope>
    <source>
        <strain evidence="2">OCN096</strain>
    </source>
</reference>
<gene>
    <name evidence="1" type="ORF">AC626_07255</name>
</gene>
<accession>A0A0L0EUB7</accession>
<dbReference type="PATRIC" id="fig|43658.6.peg.3833"/>
<comment type="caution">
    <text evidence="1">The sequence shown here is derived from an EMBL/GenBank/DDBJ whole genome shotgun (WGS) entry which is preliminary data.</text>
</comment>
<organism evidence="1 2">
    <name type="scientific">Pseudoalteromonas rubra</name>
    <dbReference type="NCBI Taxonomy" id="43658"/>
    <lineage>
        <taxon>Bacteria</taxon>
        <taxon>Pseudomonadati</taxon>
        <taxon>Pseudomonadota</taxon>
        <taxon>Gammaproteobacteria</taxon>
        <taxon>Alteromonadales</taxon>
        <taxon>Pseudoalteromonadaceae</taxon>
        <taxon>Pseudoalteromonas</taxon>
    </lineage>
</organism>
<evidence type="ECO:0000313" key="2">
    <source>
        <dbReference type="Proteomes" id="UP000036850"/>
    </source>
</evidence>
<proteinExistence type="predicted"/>
<protein>
    <submittedName>
        <fullName evidence="1">Uncharacterized protein</fullName>
    </submittedName>
</protein>
<name>A0A0L0EUB7_9GAMM</name>
<evidence type="ECO:0000313" key="1">
    <source>
        <dbReference type="EMBL" id="KNC68011.1"/>
    </source>
</evidence>
<dbReference type="EMBL" id="LFZX01000039">
    <property type="protein sequence ID" value="KNC68011.1"/>
    <property type="molecule type" value="Genomic_DNA"/>
</dbReference>
<sequence length="146" mass="15725">MAHFPHYLGRFLDNLKVGIYTFRNVLKVNIQSMLPGFFAVGLLTSLKVCAACTVVDTSCSVAKASQKQEFICEAFICGNIHSLSAGWEYDNGARVSIIAKGSEKEVSINGLSGVEISSPDENDMLCVSTVSDTVVYCAKGLLGYDN</sequence>